<evidence type="ECO:0000313" key="3">
    <source>
        <dbReference type="EMBL" id="NIJ58483.1"/>
    </source>
</evidence>
<feature type="transmembrane region" description="Helical" evidence="2">
    <location>
        <begin position="52"/>
        <end position="72"/>
    </location>
</feature>
<evidence type="ECO:0000256" key="2">
    <source>
        <dbReference type="SAM" id="Phobius"/>
    </source>
</evidence>
<keyword evidence="4" id="KW-1185">Reference proteome</keyword>
<feature type="transmembrane region" description="Helical" evidence="2">
    <location>
        <begin position="14"/>
        <end position="40"/>
    </location>
</feature>
<sequence>MIDIELAFENLPPWAALLTAFCVFMGAFLTLTGSVGLLRLKTFYERVHAPTLGSTLGTGFILVGSMICFSVLRGRLSVHEILIAVFLTITTPVGFMLLVRSALYRDRVEGNDNVPEGNPTPGKQSAPDAAVQQD</sequence>
<dbReference type="RefSeq" id="WP_166952831.1">
    <property type="nucleotide sequence ID" value="NZ_JAASQI010000005.1"/>
</dbReference>
<feature type="region of interest" description="Disordered" evidence="1">
    <location>
        <begin position="110"/>
        <end position="134"/>
    </location>
</feature>
<feature type="transmembrane region" description="Helical" evidence="2">
    <location>
        <begin position="78"/>
        <end position="99"/>
    </location>
</feature>
<gene>
    <name evidence="3" type="ORF">FHS82_002331</name>
</gene>
<evidence type="ECO:0000313" key="4">
    <source>
        <dbReference type="Proteomes" id="UP001429580"/>
    </source>
</evidence>
<protein>
    <submittedName>
        <fullName evidence="3">Multicomponent K+:H+ antiporter subunit G</fullName>
    </submittedName>
</protein>
<evidence type="ECO:0000256" key="1">
    <source>
        <dbReference type="SAM" id="MobiDB-lite"/>
    </source>
</evidence>
<comment type="caution">
    <text evidence="3">The sequence shown here is derived from an EMBL/GenBank/DDBJ whole genome shotgun (WGS) entry which is preliminary data.</text>
</comment>
<accession>A0ABX0V1J3</accession>
<reference evidence="3 4" key="1">
    <citation type="submission" date="2020-03" db="EMBL/GenBank/DDBJ databases">
        <title>Genomic Encyclopedia of Type Strains, Phase IV (KMG-IV): sequencing the most valuable type-strain genomes for metagenomic binning, comparative biology and taxonomic classification.</title>
        <authorList>
            <person name="Goeker M."/>
        </authorList>
    </citation>
    <scope>NUCLEOTIDE SEQUENCE [LARGE SCALE GENOMIC DNA]</scope>
    <source>
        <strain evidence="3 4">DSM 103870</strain>
    </source>
</reference>
<dbReference type="NCBIfam" id="TIGR01300">
    <property type="entry name" value="CPA3_mnhG_phaG"/>
    <property type="match status" value="1"/>
</dbReference>
<proteinExistence type="predicted"/>
<keyword evidence="2" id="KW-1133">Transmembrane helix</keyword>
<dbReference type="PANTHER" id="PTHR34703">
    <property type="entry name" value="ANTIPORTER SUBUNIT MNHG2-RELATED"/>
    <property type="match status" value="1"/>
</dbReference>
<dbReference type="Proteomes" id="UP001429580">
    <property type="component" value="Unassembled WGS sequence"/>
</dbReference>
<keyword evidence="2" id="KW-0812">Transmembrane</keyword>
<dbReference type="InterPro" id="IPR005133">
    <property type="entry name" value="PhaG_MnhG_YufB"/>
</dbReference>
<dbReference type="Pfam" id="PF03334">
    <property type="entry name" value="PhaG_MnhG_YufB"/>
    <property type="match status" value="1"/>
</dbReference>
<name>A0ABX0V1J3_9HYPH</name>
<dbReference type="EMBL" id="JAASQI010000005">
    <property type="protein sequence ID" value="NIJ58483.1"/>
    <property type="molecule type" value="Genomic_DNA"/>
</dbReference>
<dbReference type="PANTHER" id="PTHR34703:SF1">
    <property type="entry name" value="ANTIPORTER SUBUNIT MNHG2-RELATED"/>
    <property type="match status" value="1"/>
</dbReference>
<keyword evidence="2" id="KW-0472">Membrane</keyword>
<organism evidence="3 4">
    <name type="scientific">Pseudochelatococcus lubricantis</name>
    <dbReference type="NCBI Taxonomy" id="1538102"/>
    <lineage>
        <taxon>Bacteria</taxon>
        <taxon>Pseudomonadati</taxon>
        <taxon>Pseudomonadota</taxon>
        <taxon>Alphaproteobacteria</taxon>
        <taxon>Hyphomicrobiales</taxon>
        <taxon>Chelatococcaceae</taxon>
        <taxon>Pseudochelatococcus</taxon>
    </lineage>
</organism>